<dbReference type="Gene3D" id="1.20.5.170">
    <property type="match status" value="1"/>
</dbReference>
<dbReference type="Proteomes" id="UP000276437">
    <property type="component" value="Chromosome"/>
</dbReference>
<name>A0A348AKJ3_9FIRM</name>
<dbReference type="EMBL" id="AP018449">
    <property type="protein sequence ID" value="BBB91591.1"/>
    <property type="molecule type" value="Genomic_DNA"/>
</dbReference>
<dbReference type="Gene3D" id="1.20.5.2280">
    <property type="match status" value="1"/>
</dbReference>
<gene>
    <name evidence="2" type="ORF">MAMMFC1_02275</name>
</gene>
<keyword evidence="3" id="KW-1185">Reference proteome</keyword>
<sequence>MSEQLLSKILGKLESIDTRLSNVENRIGSLEDRMGNVENRIGSLEDRMGNVENRIGSLEDRMGSLEGRMGSLEDRMGSLEGRMGSLEDRIGSLEGRMGNVEEQSGETNQIVKALMHRTEELDAKFDGLLHTVVTKECIAPLATREDIARIAETQELHTQWLRKLSADTTQHELEINRLKVAK</sequence>
<feature type="coiled-coil region" evidence="1">
    <location>
        <begin position="13"/>
        <end position="103"/>
    </location>
</feature>
<evidence type="ECO:0000256" key="1">
    <source>
        <dbReference type="SAM" id="Coils"/>
    </source>
</evidence>
<dbReference type="KEGG" id="mana:MAMMFC1_02275"/>
<accession>A0A348AKJ3</accession>
<proteinExistence type="predicted"/>
<protein>
    <submittedName>
        <fullName evidence="2">Chromosome segregation protein</fullName>
    </submittedName>
</protein>
<reference evidence="2 3" key="1">
    <citation type="journal article" date="2018" name="Int. J. Syst. Evol. Microbiol.">
        <title>Methylomusa anaerophila gen. nov., sp. nov., an anaerobic methanol-utilizing bacterium isolated from a microbial fuel cell.</title>
        <authorList>
            <person name="Amano N."/>
            <person name="Yamamuro A."/>
            <person name="Miyahara M."/>
            <person name="Kouzuma A."/>
            <person name="Abe T."/>
            <person name="Watanabe K."/>
        </authorList>
    </citation>
    <scope>NUCLEOTIDE SEQUENCE [LARGE SCALE GENOMIC DNA]</scope>
    <source>
        <strain evidence="2 3">MMFC1</strain>
    </source>
</reference>
<dbReference type="AlphaFoldDB" id="A0A348AKJ3"/>
<keyword evidence="1" id="KW-0175">Coiled coil</keyword>
<dbReference type="SUPFAM" id="SSF57997">
    <property type="entry name" value="Tropomyosin"/>
    <property type="match status" value="1"/>
</dbReference>
<evidence type="ECO:0000313" key="2">
    <source>
        <dbReference type="EMBL" id="BBB91591.1"/>
    </source>
</evidence>
<evidence type="ECO:0000313" key="3">
    <source>
        <dbReference type="Proteomes" id="UP000276437"/>
    </source>
</evidence>
<organism evidence="2 3">
    <name type="scientific">Methylomusa anaerophila</name>
    <dbReference type="NCBI Taxonomy" id="1930071"/>
    <lineage>
        <taxon>Bacteria</taxon>
        <taxon>Bacillati</taxon>
        <taxon>Bacillota</taxon>
        <taxon>Negativicutes</taxon>
        <taxon>Selenomonadales</taxon>
        <taxon>Sporomusaceae</taxon>
        <taxon>Methylomusa</taxon>
    </lineage>
</organism>